<reference evidence="2" key="1">
    <citation type="submission" date="2025-08" db="UniProtKB">
        <authorList>
            <consortium name="RefSeq"/>
        </authorList>
    </citation>
    <scope>IDENTIFICATION</scope>
</reference>
<name>A0A6P7TSP7_9MOLL</name>
<gene>
    <name evidence="2" type="primary">LOC115229004</name>
</gene>
<evidence type="ECO:0000313" key="1">
    <source>
        <dbReference type="Proteomes" id="UP000515154"/>
    </source>
</evidence>
<dbReference type="Proteomes" id="UP000515154">
    <property type="component" value="Unplaced"/>
</dbReference>
<dbReference type="AlphaFoldDB" id="A0A6P7TSP7"/>
<dbReference type="RefSeq" id="XP_029655294.1">
    <property type="nucleotide sequence ID" value="XM_029799434.1"/>
</dbReference>
<dbReference type="GO" id="GO:0005684">
    <property type="term" value="C:U2-type spliceosomal complex"/>
    <property type="evidence" value="ECO:0007669"/>
    <property type="project" value="TreeGrafter"/>
</dbReference>
<dbReference type="KEGG" id="osn:115229004"/>
<sequence>MSEKDVCNFAARKFNRKNNRRVSTKSSSSGKIIFCNEKDGDSTATSCKTKKIRLVENDLIQSNTENMNDGVYRGLNNYQHFYKKTNELSGNAASNHVRKGPMRAPTNIRSIVRWDYHPDLCKDYKETGFCGFGGSETILNARQLLGIQEFYD</sequence>
<evidence type="ECO:0000313" key="2">
    <source>
        <dbReference type="RefSeq" id="XP_029655294.1"/>
    </source>
</evidence>
<accession>A0A6P7TSP7</accession>
<protein>
    <submittedName>
        <fullName evidence="2">E3 ubiquitin-protein ligase RNF113A-like</fullName>
    </submittedName>
</protein>
<dbReference type="PANTHER" id="PTHR12930:SF0">
    <property type="entry name" value="RING FINGER PROTEIN 113B"/>
    <property type="match status" value="1"/>
</dbReference>
<dbReference type="InterPro" id="IPR039971">
    <property type="entry name" value="CWC24-like"/>
</dbReference>
<keyword evidence="1" id="KW-1185">Reference proteome</keyword>
<organism evidence="1 2">
    <name type="scientific">Octopus sinensis</name>
    <name type="common">East Asian common octopus</name>
    <dbReference type="NCBI Taxonomy" id="2607531"/>
    <lineage>
        <taxon>Eukaryota</taxon>
        <taxon>Metazoa</taxon>
        <taxon>Spiralia</taxon>
        <taxon>Lophotrochozoa</taxon>
        <taxon>Mollusca</taxon>
        <taxon>Cephalopoda</taxon>
        <taxon>Coleoidea</taxon>
        <taxon>Octopodiformes</taxon>
        <taxon>Octopoda</taxon>
        <taxon>Incirrata</taxon>
        <taxon>Octopodidae</taxon>
        <taxon>Octopus</taxon>
    </lineage>
</organism>
<proteinExistence type="predicted"/>
<dbReference type="PANTHER" id="PTHR12930">
    <property type="entry name" value="ZINC FINGER PROTEIN 183"/>
    <property type="match status" value="1"/>
</dbReference>
<dbReference type="GO" id="GO:0034247">
    <property type="term" value="P:snoRNA splicing"/>
    <property type="evidence" value="ECO:0007669"/>
    <property type="project" value="TreeGrafter"/>
</dbReference>